<gene>
    <name evidence="2" type="ORF">CLV70_107362</name>
</gene>
<dbReference type="EMBL" id="PVZG01000007">
    <property type="protein sequence ID" value="PRY29053.1"/>
    <property type="molecule type" value="Genomic_DNA"/>
</dbReference>
<dbReference type="Proteomes" id="UP000239209">
    <property type="component" value="Unassembled WGS sequence"/>
</dbReference>
<feature type="region of interest" description="Disordered" evidence="1">
    <location>
        <begin position="1"/>
        <end position="68"/>
    </location>
</feature>
<feature type="region of interest" description="Disordered" evidence="1">
    <location>
        <begin position="103"/>
        <end position="122"/>
    </location>
</feature>
<name>A0A2T0S6X2_9ACTN</name>
<evidence type="ECO:0000256" key="1">
    <source>
        <dbReference type="SAM" id="MobiDB-lite"/>
    </source>
</evidence>
<sequence>MQIPHPAPPIDHLTEQQRPPITEPRHEPPELMPGIGLSNGHSPLGNPRPDQQPDPVVTAQPPGLEPELPRKTLIKNQKIRPGRGLGLPHHGHLGKLIGKAVLDLDPLPDAPRPPPRRPHPSR</sequence>
<keyword evidence="3" id="KW-1185">Reference proteome</keyword>
<accession>A0A2T0S6X2</accession>
<dbReference type="AlphaFoldDB" id="A0A2T0S6X2"/>
<protein>
    <submittedName>
        <fullName evidence="2">Uncharacterized protein</fullName>
    </submittedName>
</protein>
<reference evidence="2 3" key="1">
    <citation type="submission" date="2018-03" db="EMBL/GenBank/DDBJ databases">
        <title>Genomic Encyclopedia of Archaeal and Bacterial Type Strains, Phase II (KMG-II): from individual species to whole genera.</title>
        <authorList>
            <person name="Goeker M."/>
        </authorList>
    </citation>
    <scope>NUCLEOTIDE SEQUENCE [LARGE SCALE GENOMIC DNA]</scope>
    <source>
        <strain evidence="2 3">DSM 45348</strain>
    </source>
</reference>
<organism evidence="2 3">
    <name type="scientific">Pseudosporangium ferrugineum</name>
    <dbReference type="NCBI Taxonomy" id="439699"/>
    <lineage>
        <taxon>Bacteria</taxon>
        <taxon>Bacillati</taxon>
        <taxon>Actinomycetota</taxon>
        <taxon>Actinomycetes</taxon>
        <taxon>Micromonosporales</taxon>
        <taxon>Micromonosporaceae</taxon>
        <taxon>Pseudosporangium</taxon>
    </lineage>
</organism>
<evidence type="ECO:0000313" key="3">
    <source>
        <dbReference type="Proteomes" id="UP000239209"/>
    </source>
</evidence>
<evidence type="ECO:0000313" key="2">
    <source>
        <dbReference type="EMBL" id="PRY29053.1"/>
    </source>
</evidence>
<proteinExistence type="predicted"/>
<comment type="caution">
    <text evidence="2">The sequence shown here is derived from an EMBL/GenBank/DDBJ whole genome shotgun (WGS) entry which is preliminary data.</text>
</comment>